<proteinExistence type="predicted"/>
<evidence type="ECO:0008006" key="3">
    <source>
        <dbReference type="Google" id="ProtNLM"/>
    </source>
</evidence>
<dbReference type="AlphaFoldDB" id="A0AAW6M631"/>
<comment type="caution">
    <text evidence="1">The sequence shown here is derived from an EMBL/GenBank/DDBJ whole genome shotgun (WGS) entry which is preliminary data.</text>
</comment>
<dbReference type="RefSeq" id="WP_256141077.1">
    <property type="nucleotide sequence ID" value="NZ_JANFZY010000006.1"/>
</dbReference>
<sequence length="239" mass="28219">MIEAIYRNDVCKFTQTENAERCDFLQFLKRTSMIEPCGSENEYRNNVHLLSKLCAIGYLVIGYKDLNNPRAVFCESGTRNGKTLFANLFKEISRMYIVQGKIGDPFLWSEMPEDIKIVLIEDFSESFKLETLFNNITGDWYINKRGGRHSFLPFSKSPKLILTSTQPLTSKDPSLTHRMWRLQFSDYYGQEHRVESDFGKLFYHEWDTTDWAYIWELIADCIHLYLRYGYINTDINECR</sequence>
<organism evidence="1 2">
    <name type="scientific">Bacteroides cellulosilyticus</name>
    <dbReference type="NCBI Taxonomy" id="246787"/>
    <lineage>
        <taxon>Bacteria</taxon>
        <taxon>Pseudomonadati</taxon>
        <taxon>Bacteroidota</taxon>
        <taxon>Bacteroidia</taxon>
        <taxon>Bacteroidales</taxon>
        <taxon>Bacteroidaceae</taxon>
        <taxon>Bacteroides</taxon>
    </lineage>
</organism>
<gene>
    <name evidence="1" type="ORF">PZH42_10325</name>
</gene>
<evidence type="ECO:0000313" key="1">
    <source>
        <dbReference type="EMBL" id="MDE8694502.1"/>
    </source>
</evidence>
<evidence type="ECO:0000313" key="2">
    <source>
        <dbReference type="Proteomes" id="UP001221924"/>
    </source>
</evidence>
<name>A0AAW6M631_9BACE</name>
<protein>
    <recommendedName>
        <fullName evidence="3">SF3 helicase domain-containing protein</fullName>
    </recommendedName>
</protein>
<accession>A0AAW6M631</accession>
<dbReference type="Proteomes" id="UP001221924">
    <property type="component" value="Unassembled WGS sequence"/>
</dbReference>
<dbReference type="EMBL" id="JARFID010000008">
    <property type="protein sequence ID" value="MDE8694502.1"/>
    <property type="molecule type" value="Genomic_DNA"/>
</dbReference>
<reference evidence="1" key="1">
    <citation type="submission" date="2023-03" db="EMBL/GenBank/DDBJ databases">
        <title>DFI Biobank Strains.</title>
        <authorList>
            <person name="Mostad J."/>
            <person name="Paddock L."/>
            <person name="Medina S."/>
            <person name="Waligurski E."/>
            <person name="Barat B."/>
            <person name="Smith R."/>
            <person name="Burgo V."/>
            <person name="Metcalfe C."/>
            <person name="Woodson C."/>
            <person name="Sundararajan A."/>
            <person name="Ramaswamy R."/>
            <person name="Lin H."/>
            <person name="Pamer E.G."/>
        </authorList>
    </citation>
    <scope>NUCLEOTIDE SEQUENCE</scope>
    <source>
        <strain evidence="1">DFI.9.5</strain>
    </source>
</reference>